<evidence type="ECO:0000256" key="1">
    <source>
        <dbReference type="SAM" id="MobiDB-lite"/>
    </source>
</evidence>
<evidence type="ECO:0000313" key="3">
    <source>
        <dbReference type="Proteomes" id="UP000712600"/>
    </source>
</evidence>
<sequence>MDAGDNLAKASGATWEKRTPINRRQKQPSCLKLDEADEKESPASASTRLVIENPRIRMGKSKQSNRSGR</sequence>
<proteinExistence type="predicted"/>
<reference evidence="2" key="1">
    <citation type="submission" date="2019-12" db="EMBL/GenBank/DDBJ databases">
        <title>Genome sequencing and annotation of Brassica cretica.</title>
        <authorList>
            <person name="Studholme D.J."/>
            <person name="Sarris P."/>
        </authorList>
    </citation>
    <scope>NUCLEOTIDE SEQUENCE</scope>
    <source>
        <strain evidence="2">PFS-109/04</strain>
        <tissue evidence="2">Leaf</tissue>
    </source>
</reference>
<protein>
    <submittedName>
        <fullName evidence="2">Uncharacterized protein</fullName>
    </submittedName>
</protein>
<comment type="caution">
    <text evidence="2">The sequence shown here is derived from an EMBL/GenBank/DDBJ whole genome shotgun (WGS) entry which is preliminary data.</text>
</comment>
<evidence type="ECO:0000313" key="2">
    <source>
        <dbReference type="EMBL" id="KAF3535452.1"/>
    </source>
</evidence>
<dbReference type="Proteomes" id="UP000712600">
    <property type="component" value="Unassembled WGS sequence"/>
</dbReference>
<name>A0A8S9Q6Z6_BRACR</name>
<gene>
    <name evidence="2" type="ORF">F2Q69_00024537</name>
</gene>
<dbReference type="AlphaFoldDB" id="A0A8S9Q6Z6"/>
<organism evidence="2 3">
    <name type="scientific">Brassica cretica</name>
    <name type="common">Mustard</name>
    <dbReference type="NCBI Taxonomy" id="69181"/>
    <lineage>
        <taxon>Eukaryota</taxon>
        <taxon>Viridiplantae</taxon>
        <taxon>Streptophyta</taxon>
        <taxon>Embryophyta</taxon>
        <taxon>Tracheophyta</taxon>
        <taxon>Spermatophyta</taxon>
        <taxon>Magnoliopsida</taxon>
        <taxon>eudicotyledons</taxon>
        <taxon>Gunneridae</taxon>
        <taxon>Pentapetalae</taxon>
        <taxon>rosids</taxon>
        <taxon>malvids</taxon>
        <taxon>Brassicales</taxon>
        <taxon>Brassicaceae</taxon>
        <taxon>Brassiceae</taxon>
        <taxon>Brassica</taxon>
    </lineage>
</organism>
<feature type="region of interest" description="Disordered" evidence="1">
    <location>
        <begin position="1"/>
        <end position="69"/>
    </location>
</feature>
<accession>A0A8S9Q6Z6</accession>
<dbReference type="EMBL" id="QGKX02001290">
    <property type="protein sequence ID" value="KAF3535452.1"/>
    <property type="molecule type" value="Genomic_DNA"/>
</dbReference>